<evidence type="ECO:0000256" key="4">
    <source>
        <dbReference type="ARBA" id="ARBA00022553"/>
    </source>
</evidence>
<dbReference type="GO" id="GO:0005634">
    <property type="term" value="C:nucleus"/>
    <property type="evidence" value="ECO:0007669"/>
    <property type="project" value="UniProtKB-SubCell"/>
</dbReference>
<dbReference type="InterPro" id="IPR036910">
    <property type="entry name" value="HMG_box_dom_sf"/>
</dbReference>
<feature type="region of interest" description="Disordered" evidence="10">
    <location>
        <begin position="473"/>
        <end position="510"/>
    </location>
</feature>
<dbReference type="InterPro" id="IPR009071">
    <property type="entry name" value="HMG_box_dom"/>
</dbReference>
<keyword evidence="4" id="KW-0597">Phosphoprotein</keyword>
<dbReference type="GO" id="GO:0031490">
    <property type="term" value="F:chromatin DNA binding"/>
    <property type="evidence" value="ECO:0007669"/>
    <property type="project" value="TreeGrafter"/>
</dbReference>
<keyword evidence="5 9" id="KW-0238">DNA-binding</keyword>
<dbReference type="FunFam" id="1.10.30.10:FF:000005">
    <property type="entry name" value="TOX high mobility group box family member 3"/>
    <property type="match status" value="1"/>
</dbReference>
<keyword evidence="6 9" id="KW-0539">Nucleus</keyword>
<feature type="compositionally biased region" description="Low complexity" evidence="10">
    <location>
        <begin position="480"/>
        <end position="506"/>
    </location>
</feature>
<evidence type="ECO:0000313" key="12">
    <source>
        <dbReference type="EMBL" id="KAJ1137508.1"/>
    </source>
</evidence>
<proteinExistence type="predicted"/>
<dbReference type="SUPFAM" id="SSF47095">
    <property type="entry name" value="HMG-box"/>
    <property type="match status" value="1"/>
</dbReference>
<reference evidence="12" key="1">
    <citation type="journal article" date="2022" name="bioRxiv">
        <title>Sequencing and chromosome-scale assembly of the giantPleurodeles waltlgenome.</title>
        <authorList>
            <person name="Brown T."/>
            <person name="Elewa A."/>
            <person name="Iarovenko S."/>
            <person name="Subramanian E."/>
            <person name="Araus A.J."/>
            <person name="Petzold A."/>
            <person name="Susuki M."/>
            <person name="Suzuki K.-i.T."/>
            <person name="Hayashi T."/>
            <person name="Toyoda A."/>
            <person name="Oliveira C."/>
            <person name="Osipova E."/>
            <person name="Leigh N.D."/>
            <person name="Simon A."/>
            <person name="Yun M.H."/>
        </authorList>
    </citation>
    <scope>NUCLEOTIDE SEQUENCE</scope>
    <source>
        <strain evidence="12">20211129_DDA</strain>
        <tissue evidence="12">Liver</tissue>
    </source>
</reference>
<dbReference type="PANTHER" id="PTHR45781:SF2">
    <property type="entry name" value="TOX HIGH MOBILITY GROUP BOX FAMILY MEMBER 4"/>
    <property type="match status" value="1"/>
</dbReference>
<dbReference type="Gene3D" id="1.10.30.10">
    <property type="entry name" value="High mobility group box domain"/>
    <property type="match status" value="1"/>
</dbReference>
<sequence length="675" mass="72291">MDLHFYTGGLEGAGGGEGVPHLLLGACGEEEEGSANLGGLLYTPQHLYNGYGGSGKFPGENDSFLTITESGHPFLTGAETFHTPNLGDEEFEIPPISLDSDPTLAVSDVVGHFDDLGDPSSPQDGSFSAQYGVQTLEMPVGLEQGGSLLGSSLSMDMDHSIVTPYSANPPVTIDVSMSDMNSSLLGHSQLTTIDQSELSSQLGMGLGGGTILPAPSPEERLSTTPSPTSSLHDDDMEDFKRITAPKAVVVGPTKKQKSRKKKDPNEPQKPVSAYALFFRDTQAAIKGQNPHATFGEVSKIVASMWDSLGEEQKQVYKRKTEAAKKEYLKALAAYKANQISQTAVETVELESPQPSPQVADAPRLSPPIVVTTSLPQYTTVTTVTTQAPASTKQPAITKIIISKLALGQLSSSIARSQGAIVSESPATIVTTRGLQGLQLGQQLQFQTSGQVPNTQAQILTRSVLQAVMQLPPRLQPPPLQQMQQPPRLQQMPQVPQGQQSQPGTTMQPPPLQAMQKVRLNMQCQQPPPLQIKIIPPQPPLQPQPPPPPLQSQTVQIEPAPAPVLPVAQPVESASPLPSPEPVASHEHVEMTEVVQEVESPPQQMEVQLISSSPPAVPEPNSPEPRCVRSGCGNPPVESKDWDNEYCSNECVAKHCRDIFMDWVLSRSQGTMASVK</sequence>
<dbReference type="GO" id="GO:0005694">
    <property type="term" value="C:chromosome"/>
    <property type="evidence" value="ECO:0007669"/>
    <property type="project" value="UniProtKB-SubCell"/>
</dbReference>
<dbReference type="GO" id="GO:0006357">
    <property type="term" value="P:regulation of transcription by RNA polymerase II"/>
    <property type="evidence" value="ECO:0007669"/>
    <property type="project" value="TreeGrafter"/>
</dbReference>
<evidence type="ECO:0000256" key="2">
    <source>
        <dbReference type="ARBA" id="ARBA00004286"/>
    </source>
</evidence>
<dbReference type="EMBL" id="JANPWB010000010">
    <property type="protein sequence ID" value="KAJ1137508.1"/>
    <property type="molecule type" value="Genomic_DNA"/>
</dbReference>
<evidence type="ECO:0000256" key="10">
    <source>
        <dbReference type="SAM" id="MobiDB-lite"/>
    </source>
</evidence>
<dbReference type="SMART" id="SM00398">
    <property type="entry name" value="HMG"/>
    <property type="match status" value="1"/>
</dbReference>
<feature type="compositionally biased region" description="Pro residues" evidence="10">
    <location>
        <begin position="528"/>
        <end position="549"/>
    </location>
</feature>
<dbReference type="InterPro" id="IPR051365">
    <property type="entry name" value="TOX_HMG-box_domain"/>
</dbReference>
<protein>
    <recommendedName>
        <fullName evidence="11">HMG box domain-containing protein</fullName>
    </recommendedName>
</protein>
<evidence type="ECO:0000256" key="9">
    <source>
        <dbReference type="PROSITE-ProRule" id="PRU00267"/>
    </source>
</evidence>
<comment type="function">
    <text evidence="7">Transcription factor that modulates cell fate reprogramming from the somatic state to the pluripotent and neuronal fate. Also acts as a regulatory component of protein phosphatase 1 (PP1) complexes. Component of the PNUTS-PP1 protein phosphatase complex, a PP1 complex that regulates RNA polymerase II transcription pause-release. PNUTS-PP1 also plays a role in the control of chromatin structure and cell cycle progression during the transition from mitosis into interphase.</text>
</comment>
<feature type="DNA-binding region" description="HMG box" evidence="9">
    <location>
        <begin position="267"/>
        <end position="335"/>
    </location>
</feature>
<comment type="subcellular location">
    <subcellularLocation>
        <location evidence="2">Chromosome</location>
    </subcellularLocation>
    <subcellularLocation>
        <location evidence="1">Nucleus</location>
    </subcellularLocation>
</comment>
<evidence type="ECO:0000259" key="11">
    <source>
        <dbReference type="PROSITE" id="PS50118"/>
    </source>
</evidence>
<comment type="caution">
    <text evidence="12">The sequence shown here is derived from an EMBL/GenBank/DDBJ whole genome shotgun (WGS) entry which is preliminary data.</text>
</comment>
<comment type="subunit">
    <text evidence="8">Component of the PNUTS-PP1 phosphatase complex.</text>
</comment>
<dbReference type="PROSITE" id="PS50118">
    <property type="entry name" value="HMG_BOX_2"/>
    <property type="match status" value="1"/>
</dbReference>
<keyword evidence="3" id="KW-0158">Chromosome</keyword>
<feature type="region of interest" description="Disordered" evidence="10">
    <location>
        <begin position="528"/>
        <end position="553"/>
    </location>
</feature>
<feature type="region of interest" description="Disordered" evidence="10">
    <location>
        <begin position="597"/>
        <end position="634"/>
    </location>
</feature>
<name>A0AAV7QG65_PLEWA</name>
<evidence type="ECO:0000256" key="6">
    <source>
        <dbReference type="ARBA" id="ARBA00023242"/>
    </source>
</evidence>
<evidence type="ECO:0000256" key="8">
    <source>
        <dbReference type="ARBA" id="ARBA00093514"/>
    </source>
</evidence>
<evidence type="ECO:0000313" key="13">
    <source>
        <dbReference type="Proteomes" id="UP001066276"/>
    </source>
</evidence>
<keyword evidence="13" id="KW-1185">Reference proteome</keyword>
<dbReference type="Proteomes" id="UP001066276">
    <property type="component" value="Chromosome 6"/>
</dbReference>
<dbReference type="CDD" id="cd21995">
    <property type="entry name" value="HMG-box_TOX-like"/>
    <property type="match status" value="1"/>
</dbReference>
<evidence type="ECO:0000256" key="7">
    <source>
        <dbReference type="ARBA" id="ARBA00093356"/>
    </source>
</evidence>
<dbReference type="PANTHER" id="PTHR45781">
    <property type="entry name" value="AGAP000281-PA"/>
    <property type="match status" value="1"/>
</dbReference>
<evidence type="ECO:0000256" key="1">
    <source>
        <dbReference type="ARBA" id="ARBA00004123"/>
    </source>
</evidence>
<feature type="compositionally biased region" description="Polar residues" evidence="10">
    <location>
        <begin position="600"/>
        <end position="609"/>
    </location>
</feature>
<organism evidence="12 13">
    <name type="scientific">Pleurodeles waltl</name>
    <name type="common">Iberian ribbed newt</name>
    <dbReference type="NCBI Taxonomy" id="8319"/>
    <lineage>
        <taxon>Eukaryota</taxon>
        <taxon>Metazoa</taxon>
        <taxon>Chordata</taxon>
        <taxon>Craniata</taxon>
        <taxon>Vertebrata</taxon>
        <taxon>Euteleostomi</taxon>
        <taxon>Amphibia</taxon>
        <taxon>Batrachia</taxon>
        <taxon>Caudata</taxon>
        <taxon>Salamandroidea</taxon>
        <taxon>Salamandridae</taxon>
        <taxon>Pleurodelinae</taxon>
        <taxon>Pleurodeles</taxon>
    </lineage>
</organism>
<accession>A0AAV7QG65</accession>
<dbReference type="Pfam" id="PF00505">
    <property type="entry name" value="HMG_box"/>
    <property type="match status" value="1"/>
</dbReference>
<dbReference type="AlphaFoldDB" id="A0AAV7QG65"/>
<evidence type="ECO:0000256" key="3">
    <source>
        <dbReference type="ARBA" id="ARBA00022454"/>
    </source>
</evidence>
<evidence type="ECO:0000256" key="5">
    <source>
        <dbReference type="ARBA" id="ARBA00023125"/>
    </source>
</evidence>
<feature type="domain" description="HMG box" evidence="11">
    <location>
        <begin position="267"/>
        <end position="335"/>
    </location>
</feature>
<gene>
    <name evidence="12" type="ORF">NDU88_003906</name>
</gene>
<feature type="region of interest" description="Disordered" evidence="10">
    <location>
        <begin position="202"/>
        <end position="271"/>
    </location>
</feature>